<dbReference type="SUPFAM" id="SSF52374">
    <property type="entry name" value="Nucleotidylyl transferase"/>
    <property type="match status" value="1"/>
</dbReference>
<feature type="short sequence motif" description="'HIGH' region" evidence="7">
    <location>
        <begin position="43"/>
        <end position="53"/>
    </location>
</feature>
<dbReference type="SUPFAM" id="SSF48163">
    <property type="entry name" value="An anticodon-binding domain of class I aminoacyl-tRNA synthetases"/>
    <property type="match status" value="1"/>
</dbReference>
<dbReference type="PRINTS" id="PR00987">
    <property type="entry name" value="TRNASYNTHGLU"/>
</dbReference>
<name>A0A0G1JKX8_9BACT</name>
<feature type="binding site" evidence="7">
    <location>
        <position position="146"/>
    </location>
    <ligand>
        <name>Zn(2+)</name>
        <dbReference type="ChEBI" id="CHEBI:29105"/>
    </ligand>
</feature>
<organism evidence="10 11">
    <name type="scientific">Candidatus Uhrbacteria bacterium GW2011_GWF2_44_350</name>
    <dbReference type="NCBI Taxonomy" id="1619000"/>
    <lineage>
        <taxon>Bacteria</taxon>
        <taxon>Candidatus Uhriibacteriota</taxon>
    </lineage>
</organism>
<accession>A0A0G1JKX8</accession>
<dbReference type="InterPro" id="IPR008925">
    <property type="entry name" value="aa_tRNA-synth_I_cd-bd_sf"/>
</dbReference>
<dbReference type="GO" id="GO:0006424">
    <property type="term" value="P:glutamyl-tRNA aminoacylation"/>
    <property type="evidence" value="ECO:0007669"/>
    <property type="project" value="UniProtKB-UniRule"/>
</dbReference>
<dbReference type="PANTHER" id="PTHR43311">
    <property type="entry name" value="GLUTAMATE--TRNA LIGASE"/>
    <property type="match status" value="1"/>
</dbReference>
<keyword evidence="3 7" id="KW-0547">Nucleotide-binding</keyword>
<dbReference type="InterPro" id="IPR004527">
    <property type="entry name" value="Glu-tRNA-ligase_bac/mito"/>
</dbReference>
<dbReference type="InterPro" id="IPR000924">
    <property type="entry name" value="Glu/Gln-tRNA-synth"/>
</dbReference>
<evidence type="ECO:0000256" key="2">
    <source>
        <dbReference type="ARBA" id="ARBA00022598"/>
    </source>
</evidence>
<proteinExistence type="inferred from homology"/>
<comment type="caution">
    <text evidence="10">The sequence shown here is derived from an EMBL/GenBank/DDBJ whole genome shotgun (WGS) entry which is preliminary data.</text>
</comment>
<dbReference type="PANTHER" id="PTHR43311:SF2">
    <property type="entry name" value="GLUTAMATE--TRNA LIGASE, MITOCHONDRIAL-RELATED"/>
    <property type="match status" value="1"/>
</dbReference>
<dbReference type="GO" id="GO:0005524">
    <property type="term" value="F:ATP binding"/>
    <property type="evidence" value="ECO:0007669"/>
    <property type="project" value="UniProtKB-UniRule"/>
</dbReference>
<dbReference type="EMBL" id="LCJB01000002">
    <property type="protein sequence ID" value="KKT72040.1"/>
    <property type="molecule type" value="Genomic_DNA"/>
</dbReference>
<comment type="subcellular location">
    <subcellularLocation>
        <location evidence="7">Cytoplasm</location>
    </subcellularLocation>
</comment>
<comment type="cofactor">
    <cofactor evidence="7">
        <name>Zn(2+)</name>
        <dbReference type="ChEBI" id="CHEBI:29105"/>
    </cofactor>
    <text evidence="7">Binds 1 zinc ion per subunit.</text>
</comment>
<keyword evidence="6 7" id="KW-0030">Aminoacyl-tRNA synthetase</keyword>
<reference evidence="10 11" key="1">
    <citation type="journal article" date="2015" name="Nature">
        <title>rRNA introns, odd ribosomes, and small enigmatic genomes across a large radiation of phyla.</title>
        <authorList>
            <person name="Brown C.T."/>
            <person name="Hug L.A."/>
            <person name="Thomas B.C."/>
            <person name="Sharon I."/>
            <person name="Castelle C.J."/>
            <person name="Singh A."/>
            <person name="Wilkins M.J."/>
            <person name="Williams K.H."/>
            <person name="Banfield J.F."/>
        </authorList>
    </citation>
    <scope>NUCLEOTIDE SEQUENCE [LARGE SCALE GENOMIC DNA]</scope>
</reference>
<dbReference type="InterPro" id="IPR020058">
    <property type="entry name" value="Glu/Gln-tRNA-synth_Ib_cat-dom"/>
</dbReference>
<dbReference type="GO" id="GO:0005829">
    <property type="term" value="C:cytosol"/>
    <property type="evidence" value="ECO:0007669"/>
    <property type="project" value="TreeGrafter"/>
</dbReference>
<keyword evidence="5 7" id="KW-0648">Protein biosynthesis</keyword>
<keyword evidence="7" id="KW-0862">Zinc</keyword>
<dbReference type="NCBIfam" id="TIGR00464">
    <property type="entry name" value="gltX_bact"/>
    <property type="match status" value="1"/>
</dbReference>
<sequence>MDDIFNQIAEVVFPESLPDPNYFEELYPPRNLSASAFVTRIAPSPTGFFHIGSLYTALICKLFAHQSDGVFYLRIEDTDKKREVEGSTNLIINTLLRYGLKFDEGPDKYGRELGSYGPYVQSSRATIYFSFIKNLLQHGKAYPCFCSPETLDELRVKQQSSLSRQGYFGQWAVCRHKTPEEQLQELKTGKPFVIRFRSEGSFEQKIKVADLILGTRELPENDQDFVIMKSDKLPTYHFAHAIDDHLMRTTHVIRGDEWFSSVPIHLQLFKALKFEAPKYAHIAPIQKKVGNSKRKLSKRKDPEANIEYFDAEGYPKQAILDYLINLMNSDFEKWRNKNPNEQIELFNISFERLKKCNGALFDFDKLNHISKQIIAGMTAGDLYEEVLKWAKENDRSFASVLVNNADYAKNILSIERGETEKARKDLIKYSDMKEKFMFFFDEYFDLNKKKKEQILLHNGFDLNEVKKIINEFIESFEDGDSKEVWFSKMKEIGNNYNYAESVRMQKNNPHLFRGNIGDMVKIFRILLSGSTQTPDLYSMIKVMGRQRVISRLNLVS</sequence>
<evidence type="ECO:0000256" key="3">
    <source>
        <dbReference type="ARBA" id="ARBA00022741"/>
    </source>
</evidence>
<dbReference type="HAMAP" id="MF_00022">
    <property type="entry name" value="Glu_tRNA_synth_type1"/>
    <property type="match status" value="1"/>
</dbReference>
<comment type="catalytic activity">
    <reaction evidence="7">
        <text>tRNA(Glu) + L-glutamate + ATP = L-glutamyl-tRNA(Glu) + AMP + diphosphate</text>
        <dbReference type="Rhea" id="RHEA:23540"/>
        <dbReference type="Rhea" id="RHEA-COMP:9663"/>
        <dbReference type="Rhea" id="RHEA-COMP:9680"/>
        <dbReference type="ChEBI" id="CHEBI:29985"/>
        <dbReference type="ChEBI" id="CHEBI:30616"/>
        <dbReference type="ChEBI" id="CHEBI:33019"/>
        <dbReference type="ChEBI" id="CHEBI:78442"/>
        <dbReference type="ChEBI" id="CHEBI:78520"/>
        <dbReference type="ChEBI" id="CHEBI:456215"/>
        <dbReference type="EC" id="6.1.1.17"/>
    </reaction>
</comment>
<dbReference type="AlphaFoldDB" id="A0A0G1JKX8"/>
<keyword evidence="2 7" id="KW-0436">Ligase</keyword>
<dbReference type="Gene3D" id="3.40.50.620">
    <property type="entry name" value="HUPs"/>
    <property type="match status" value="1"/>
</dbReference>
<keyword evidence="4 7" id="KW-0067">ATP-binding</keyword>
<feature type="binding site" evidence="7">
    <location>
        <position position="298"/>
    </location>
    <ligand>
        <name>ATP</name>
        <dbReference type="ChEBI" id="CHEBI:30616"/>
    </ligand>
</feature>
<evidence type="ECO:0000256" key="6">
    <source>
        <dbReference type="ARBA" id="ARBA00023146"/>
    </source>
</evidence>
<feature type="short sequence motif" description="'KMSKS' region" evidence="7">
    <location>
        <begin position="295"/>
        <end position="299"/>
    </location>
</feature>
<evidence type="ECO:0000313" key="10">
    <source>
        <dbReference type="EMBL" id="KKT72040.1"/>
    </source>
</evidence>
<evidence type="ECO:0000256" key="4">
    <source>
        <dbReference type="ARBA" id="ARBA00022840"/>
    </source>
</evidence>
<gene>
    <name evidence="7" type="primary">gltX</name>
    <name evidence="10" type="ORF">UW63_C0002G0008</name>
</gene>
<feature type="binding site" evidence="7">
    <location>
        <position position="176"/>
    </location>
    <ligand>
        <name>Zn(2+)</name>
        <dbReference type="ChEBI" id="CHEBI:29105"/>
    </ligand>
</feature>
<comment type="similarity">
    <text evidence="1 7">Belongs to the class-I aminoacyl-tRNA synthetase family. Glutamate--tRNA ligase type 1 subfamily.</text>
</comment>
<dbReference type="InterPro" id="IPR014729">
    <property type="entry name" value="Rossmann-like_a/b/a_fold"/>
</dbReference>
<dbReference type="Pfam" id="PF00749">
    <property type="entry name" value="tRNA-synt_1c"/>
    <property type="match status" value="1"/>
</dbReference>
<evidence type="ECO:0000256" key="5">
    <source>
        <dbReference type="ARBA" id="ARBA00022917"/>
    </source>
</evidence>
<dbReference type="InterPro" id="IPR045462">
    <property type="entry name" value="aa-tRNA-synth_I_cd-bd"/>
</dbReference>
<comment type="function">
    <text evidence="7">Catalyzes the attachment of glutamate to tRNA(Glu) in a two-step reaction: glutamate is first activated by ATP to form Glu-AMP and then transferred to the acceptor end of tRNA(Glu).</text>
</comment>
<dbReference type="Gene3D" id="1.10.10.350">
    <property type="match status" value="1"/>
</dbReference>
<evidence type="ECO:0000313" key="11">
    <source>
        <dbReference type="Proteomes" id="UP000034154"/>
    </source>
</evidence>
<dbReference type="GO" id="GO:0000049">
    <property type="term" value="F:tRNA binding"/>
    <property type="evidence" value="ECO:0007669"/>
    <property type="project" value="InterPro"/>
</dbReference>
<dbReference type="InterPro" id="IPR020751">
    <property type="entry name" value="aa-tRNA-synth_I_codon-bd_sub2"/>
</dbReference>
<protein>
    <recommendedName>
        <fullName evidence="7">Glutamate--tRNA ligase</fullName>
        <ecNumber evidence="7">6.1.1.17</ecNumber>
    </recommendedName>
    <alternativeName>
        <fullName evidence="7">Glutamyl-tRNA synthetase</fullName>
        <shortName evidence="7">GluRS</shortName>
    </alternativeName>
</protein>
<dbReference type="InterPro" id="IPR049940">
    <property type="entry name" value="GluQ/Sye"/>
</dbReference>
<evidence type="ECO:0000256" key="1">
    <source>
        <dbReference type="ARBA" id="ARBA00007894"/>
    </source>
</evidence>
<keyword evidence="7" id="KW-0479">Metal-binding</keyword>
<dbReference type="Proteomes" id="UP000034154">
    <property type="component" value="Unassembled WGS sequence"/>
</dbReference>
<evidence type="ECO:0000259" key="8">
    <source>
        <dbReference type="Pfam" id="PF00749"/>
    </source>
</evidence>
<feature type="binding site" evidence="7">
    <location>
        <position position="174"/>
    </location>
    <ligand>
        <name>Zn(2+)</name>
        <dbReference type="ChEBI" id="CHEBI:29105"/>
    </ligand>
</feature>
<feature type="binding site" evidence="7">
    <location>
        <position position="144"/>
    </location>
    <ligand>
        <name>Zn(2+)</name>
        <dbReference type="ChEBI" id="CHEBI:29105"/>
    </ligand>
</feature>
<keyword evidence="7" id="KW-0963">Cytoplasm</keyword>
<comment type="subunit">
    <text evidence="7">Monomer.</text>
</comment>
<feature type="domain" description="Glutamyl/glutaminyl-tRNA synthetase class Ib catalytic" evidence="8">
    <location>
        <begin position="38"/>
        <end position="330"/>
    </location>
</feature>
<feature type="domain" description="Aminoacyl-tRNA synthetase class I anticodon-binding" evidence="9">
    <location>
        <begin position="516"/>
        <end position="553"/>
    </location>
</feature>
<dbReference type="PATRIC" id="fig|1619000.3.peg.25"/>
<dbReference type="EC" id="6.1.1.17" evidence="7"/>
<evidence type="ECO:0000256" key="7">
    <source>
        <dbReference type="HAMAP-Rule" id="MF_00022"/>
    </source>
</evidence>
<dbReference type="Pfam" id="PF19269">
    <property type="entry name" value="Anticodon_2"/>
    <property type="match status" value="1"/>
</dbReference>
<dbReference type="GO" id="GO:0004818">
    <property type="term" value="F:glutamate-tRNA ligase activity"/>
    <property type="evidence" value="ECO:0007669"/>
    <property type="project" value="UniProtKB-UniRule"/>
</dbReference>
<dbReference type="GO" id="GO:0008270">
    <property type="term" value="F:zinc ion binding"/>
    <property type="evidence" value="ECO:0007669"/>
    <property type="project" value="UniProtKB-UniRule"/>
</dbReference>
<evidence type="ECO:0000259" key="9">
    <source>
        <dbReference type="Pfam" id="PF19269"/>
    </source>
</evidence>